<accession>A0ABV4TWR5</accession>
<evidence type="ECO:0000259" key="2">
    <source>
        <dbReference type="Pfam" id="PF09983"/>
    </source>
</evidence>
<comment type="caution">
    <text evidence="3">The sequence shown here is derived from an EMBL/GenBank/DDBJ whole genome shotgun (WGS) entry which is preliminary data.</text>
</comment>
<dbReference type="SUPFAM" id="SSF56726">
    <property type="entry name" value="DNA topoisomerase IV, alpha subunit"/>
    <property type="match status" value="1"/>
</dbReference>
<dbReference type="InterPro" id="IPR036078">
    <property type="entry name" value="Spo11/TopoVI_A_sf"/>
</dbReference>
<feature type="domain" description="Wadjet protein JetD C-terminal" evidence="2">
    <location>
        <begin position="259"/>
        <end position="346"/>
    </location>
</feature>
<dbReference type="RefSeq" id="WP_373655785.1">
    <property type="nucleotide sequence ID" value="NZ_JBGUAW010000005.1"/>
</dbReference>
<protein>
    <submittedName>
        <fullName evidence="3">Wadjet anti-phage system protein JetD domain-containing protein</fullName>
    </submittedName>
</protein>
<keyword evidence="4" id="KW-1185">Reference proteome</keyword>
<sequence length="403" mass="44413">MNTEVAVSLLTKLLRKADRQTDPSRTTTLSLRSQEGQEYVQHGDVDARDAIHGQLKNAQAEGAVELVWGRGSAENKLVSIRLVDGDRLADYLGQPRGGELGHAIREATEPELAEAPDWVREVFEAQFPRWARHENALGLAPDDPGRIAQVFRVVALLAQGAHQGLDQRSFGALLLGDSKFLERSGVRGAVGRIWKAAHETDLSTEELFEELGLKKFPPSLYLRGALEVEYSGVPWDLGRLVPYVGMDPSHVSRVLASGAVSYVLTIENLATFHRYVREVDDSGVVLYTAGFPGPEFRAVYGMLDKTLEPPTPFYHWGDRDVGGLRILRRLEQVLRGHSLQPHLMESGGTEGEPFLCQEWKALQGLAGAEEPATASLAYEWLRDGVSKREQEVQAPASPLHMAG</sequence>
<feature type="region of interest" description="Disordered" evidence="1">
    <location>
        <begin position="18"/>
        <end position="37"/>
    </location>
</feature>
<gene>
    <name evidence="3" type="ORF">ACERLL_09230</name>
</gene>
<evidence type="ECO:0000256" key="1">
    <source>
        <dbReference type="SAM" id="MobiDB-lite"/>
    </source>
</evidence>
<dbReference type="EMBL" id="JBGUAW010000005">
    <property type="protein sequence ID" value="MFA9461006.1"/>
    <property type="molecule type" value="Genomic_DNA"/>
</dbReference>
<evidence type="ECO:0000313" key="3">
    <source>
        <dbReference type="EMBL" id="MFA9461006.1"/>
    </source>
</evidence>
<dbReference type="Gene3D" id="3.40.1360.10">
    <property type="match status" value="1"/>
</dbReference>
<reference evidence="3 4" key="1">
    <citation type="submission" date="2024-08" db="EMBL/GenBank/DDBJ databases">
        <title>Whole-genome sequencing of halo(alkali)philic microorganisms from hypersaline lakes.</title>
        <authorList>
            <person name="Sorokin D.Y."/>
            <person name="Merkel A.Y."/>
            <person name="Messina E."/>
            <person name="Yakimov M."/>
        </authorList>
    </citation>
    <scope>NUCLEOTIDE SEQUENCE [LARGE SCALE GENOMIC DNA]</scope>
    <source>
        <strain evidence="3 4">Cl-TMA</strain>
    </source>
</reference>
<dbReference type="Pfam" id="PF09983">
    <property type="entry name" value="JetD_C"/>
    <property type="match status" value="1"/>
</dbReference>
<dbReference type="InterPro" id="IPR024534">
    <property type="entry name" value="JetD_C"/>
</dbReference>
<feature type="compositionally biased region" description="Polar residues" evidence="1">
    <location>
        <begin position="23"/>
        <end position="36"/>
    </location>
</feature>
<name>A0ABV4TWR5_9GAMM</name>
<evidence type="ECO:0000313" key="4">
    <source>
        <dbReference type="Proteomes" id="UP001575181"/>
    </source>
</evidence>
<organism evidence="3 4">
    <name type="scientific">Thiohalorhabdus methylotrophus</name>
    <dbReference type="NCBI Taxonomy" id="3242694"/>
    <lineage>
        <taxon>Bacteria</taxon>
        <taxon>Pseudomonadati</taxon>
        <taxon>Pseudomonadota</taxon>
        <taxon>Gammaproteobacteria</taxon>
        <taxon>Thiohalorhabdales</taxon>
        <taxon>Thiohalorhabdaceae</taxon>
        <taxon>Thiohalorhabdus</taxon>
    </lineage>
</organism>
<dbReference type="Proteomes" id="UP001575181">
    <property type="component" value="Unassembled WGS sequence"/>
</dbReference>
<proteinExistence type="predicted"/>